<reference evidence="1 2" key="2">
    <citation type="submission" date="2017-10" db="EMBL/GenBank/DDBJ databases">
        <title>Genome analyses suggest a sexual origin of heterokaryosis in a supposedly ancient asexual fungus.</title>
        <authorList>
            <person name="Corradi N."/>
            <person name="Sedzielewska K."/>
            <person name="Noel J."/>
            <person name="Charron P."/>
            <person name="Farinelli L."/>
            <person name="Marton T."/>
            <person name="Kruger M."/>
            <person name="Pelin A."/>
            <person name="Brachmann A."/>
            <person name="Corradi N."/>
        </authorList>
    </citation>
    <scope>NUCLEOTIDE SEQUENCE [LARGE SCALE GENOMIC DNA]</scope>
    <source>
        <strain evidence="1 2">A1</strain>
    </source>
</reference>
<organism evidence="1 2">
    <name type="scientific">Rhizophagus irregularis</name>
    <dbReference type="NCBI Taxonomy" id="588596"/>
    <lineage>
        <taxon>Eukaryota</taxon>
        <taxon>Fungi</taxon>
        <taxon>Fungi incertae sedis</taxon>
        <taxon>Mucoromycota</taxon>
        <taxon>Glomeromycotina</taxon>
        <taxon>Glomeromycetes</taxon>
        <taxon>Glomerales</taxon>
        <taxon>Glomeraceae</taxon>
        <taxon>Rhizophagus</taxon>
    </lineage>
</organism>
<dbReference type="Proteomes" id="UP000232688">
    <property type="component" value="Unassembled WGS sequence"/>
</dbReference>
<evidence type="ECO:0000313" key="1">
    <source>
        <dbReference type="EMBL" id="PKC67776.1"/>
    </source>
</evidence>
<protein>
    <submittedName>
        <fullName evidence="1">Uncharacterized protein</fullName>
    </submittedName>
</protein>
<sequence length="171" mass="19997">MHTINNKDNVEVDKEPSFDEYIQIIESTSKILKEQKDAGNIEWLKKVEKNFKPLKKIIKDIESYNKQHTMPRTWKDYNTSSDCKNMINSSLESPNRDELNGSDSKELLIIFLQLLDAKKLSKTFSSAVNVNQENIKMLKMPIFDVSLNISSASDHRKMKLLKWWYKRVLDG</sequence>
<dbReference type="AlphaFoldDB" id="A0A2N0RWV7"/>
<evidence type="ECO:0000313" key="2">
    <source>
        <dbReference type="Proteomes" id="UP000232688"/>
    </source>
</evidence>
<dbReference type="VEuPathDB" id="FungiDB:RhiirA1_457976"/>
<name>A0A2N0RWV7_9GLOM</name>
<reference evidence="1 2" key="1">
    <citation type="submission" date="2017-10" db="EMBL/GenBank/DDBJ databases">
        <title>Extensive intraspecific genome diversity in a model arbuscular mycorrhizal fungus.</title>
        <authorList>
            <person name="Chen E.C.H."/>
            <person name="Morin E."/>
            <person name="Baudet D."/>
            <person name="Noel J."/>
            <person name="Ndikumana S."/>
            <person name="Charron P."/>
            <person name="St-Onge C."/>
            <person name="Giorgi J."/>
            <person name="Grigoriev I.V."/>
            <person name="Roux C."/>
            <person name="Martin F.M."/>
            <person name="Corradi N."/>
        </authorList>
    </citation>
    <scope>NUCLEOTIDE SEQUENCE [LARGE SCALE GENOMIC DNA]</scope>
    <source>
        <strain evidence="1 2">A1</strain>
    </source>
</reference>
<proteinExistence type="predicted"/>
<dbReference type="EMBL" id="LLXH01000370">
    <property type="protein sequence ID" value="PKC67776.1"/>
    <property type="molecule type" value="Genomic_DNA"/>
</dbReference>
<accession>A0A2N0RWV7</accession>
<comment type="caution">
    <text evidence="1">The sequence shown here is derived from an EMBL/GenBank/DDBJ whole genome shotgun (WGS) entry which is preliminary data.</text>
</comment>
<gene>
    <name evidence="1" type="ORF">RhiirA1_457976</name>
</gene>